<evidence type="ECO:0000313" key="10">
    <source>
        <dbReference type="Proteomes" id="UP000051568"/>
    </source>
</evidence>
<reference evidence="9 10" key="1">
    <citation type="journal article" date="2015" name="Genome Announc.">
        <title>Expanding the biotechnology potential of lactobacilli through comparative genomics of 213 strains and associated genera.</title>
        <authorList>
            <person name="Sun Z."/>
            <person name="Harris H.M."/>
            <person name="McCann A."/>
            <person name="Guo C."/>
            <person name="Argimon S."/>
            <person name="Zhang W."/>
            <person name="Yang X."/>
            <person name="Jeffery I.B."/>
            <person name="Cooney J.C."/>
            <person name="Kagawa T.F."/>
            <person name="Liu W."/>
            <person name="Song Y."/>
            <person name="Salvetti E."/>
            <person name="Wrobel A."/>
            <person name="Rasinkangas P."/>
            <person name="Parkhill J."/>
            <person name="Rea M.C."/>
            <person name="O'Sullivan O."/>
            <person name="Ritari J."/>
            <person name="Douillard F.P."/>
            <person name="Paul Ross R."/>
            <person name="Yang R."/>
            <person name="Briner A.E."/>
            <person name="Felis G.E."/>
            <person name="de Vos W.M."/>
            <person name="Barrangou R."/>
            <person name="Klaenhammer T.R."/>
            <person name="Caufield P.W."/>
            <person name="Cui Y."/>
            <person name="Zhang H."/>
            <person name="O'Toole P.W."/>
        </authorList>
    </citation>
    <scope>NUCLEOTIDE SEQUENCE [LARGE SCALE GENOMIC DNA]</scope>
    <source>
        <strain evidence="9 10">DSM 17757</strain>
    </source>
</reference>
<dbReference type="GO" id="GO:0003677">
    <property type="term" value="F:DNA binding"/>
    <property type="evidence" value="ECO:0007669"/>
    <property type="project" value="UniProtKB-KW"/>
</dbReference>
<evidence type="ECO:0000256" key="5">
    <source>
        <dbReference type="ARBA" id="ARBA00023125"/>
    </source>
</evidence>
<comment type="similarity">
    <text evidence="1">Belongs to the sigma-70 factor family.</text>
</comment>
<feature type="domain" description="RNA polymerase sigma-70 region 2" evidence="8">
    <location>
        <begin position="31"/>
        <end position="98"/>
    </location>
</feature>
<dbReference type="PANTHER" id="PTHR43133:SF8">
    <property type="entry name" value="RNA POLYMERASE SIGMA FACTOR HI_1459-RELATED"/>
    <property type="match status" value="1"/>
</dbReference>
<evidence type="ECO:0000256" key="1">
    <source>
        <dbReference type="ARBA" id="ARBA00007788"/>
    </source>
</evidence>
<dbReference type="STRING" id="319652.IV80_GL001345"/>
<organism evidence="9 10">
    <name type="scientific">Pediococcus cellicola</name>
    <dbReference type="NCBI Taxonomy" id="319652"/>
    <lineage>
        <taxon>Bacteria</taxon>
        <taxon>Bacillati</taxon>
        <taxon>Bacillota</taxon>
        <taxon>Bacilli</taxon>
        <taxon>Lactobacillales</taxon>
        <taxon>Lactobacillaceae</taxon>
        <taxon>Pediococcus</taxon>
    </lineage>
</organism>
<dbReference type="GO" id="GO:0016987">
    <property type="term" value="F:sigma factor activity"/>
    <property type="evidence" value="ECO:0007669"/>
    <property type="project" value="UniProtKB-KW"/>
</dbReference>
<dbReference type="PATRIC" id="fig|319652.3.peg.1361"/>
<sequence>MTNNVRKIEYAREQKLIEASRAGDSDSFEYLFQQYLPIVMRVKAKYFLRGYDRDDWLQEGRITFFNTIANFDGQRHITLGKFFQTNFQNRIYSLIRREMAFKRRSNLLCSSLDAMQNESSEYERLFVTKHGGPHELAVLKEDCRNYCADLSKFESQVSGLFFAGKTSAQIAKILNCEESQVLNAINRCRNKFTRRVFQ</sequence>
<dbReference type="Pfam" id="PF04542">
    <property type="entry name" value="Sigma70_r2"/>
    <property type="match status" value="1"/>
</dbReference>
<keyword evidence="10" id="KW-1185">Reference proteome</keyword>
<dbReference type="RefSeq" id="WP_057750563.1">
    <property type="nucleotide sequence ID" value="NZ_BJVH01000002.1"/>
</dbReference>
<dbReference type="PANTHER" id="PTHR43133">
    <property type="entry name" value="RNA POLYMERASE ECF-TYPE SIGMA FACTO"/>
    <property type="match status" value="1"/>
</dbReference>
<gene>
    <name evidence="9" type="ORF">IV80_GL001345</name>
</gene>
<dbReference type="Gene3D" id="1.10.1740.10">
    <property type="match status" value="1"/>
</dbReference>
<dbReference type="SUPFAM" id="SSF46894">
    <property type="entry name" value="C-terminal effector domain of the bipartite response regulators"/>
    <property type="match status" value="1"/>
</dbReference>
<dbReference type="InterPro" id="IPR014284">
    <property type="entry name" value="RNA_pol_sigma-70_dom"/>
</dbReference>
<comment type="function">
    <text evidence="7">Sigma factors are initiation factors that promote the attachment of RNA polymerase to specific initiation sites and are then released. Sigma-S contributes to the protection against external stress, thus playing a role in cellular fitness and survival.</text>
</comment>
<keyword evidence="3" id="KW-0805">Transcription regulation</keyword>
<keyword evidence="6" id="KW-0804">Transcription</keyword>
<comment type="caution">
    <text evidence="9">The sequence shown here is derived from an EMBL/GenBank/DDBJ whole genome shotgun (WGS) entry which is preliminary data.</text>
</comment>
<keyword evidence="5" id="KW-0238">DNA-binding</keyword>
<dbReference type="InterPro" id="IPR039425">
    <property type="entry name" value="RNA_pol_sigma-70-like"/>
</dbReference>
<proteinExistence type="inferred from homology"/>
<dbReference type="Proteomes" id="UP000051568">
    <property type="component" value="Unassembled WGS sequence"/>
</dbReference>
<protein>
    <recommendedName>
        <fullName evidence="2">RNA polymerase sigma factor SigS</fullName>
    </recommendedName>
</protein>
<evidence type="ECO:0000256" key="2">
    <source>
        <dbReference type="ARBA" id="ARBA00021245"/>
    </source>
</evidence>
<keyword evidence="4" id="KW-0731">Sigma factor</keyword>
<evidence type="ECO:0000256" key="3">
    <source>
        <dbReference type="ARBA" id="ARBA00023015"/>
    </source>
</evidence>
<dbReference type="InterPro" id="IPR013325">
    <property type="entry name" value="RNA_pol_sigma_r2"/>
</dbReference>
<dbReference type="OrthoDB" id="1767844at2"/>
<name>A0A0R2INV0_9LACO</name>
<evidence type="ECO:0000313" key="9">
    <source>
        <dbReference type="EMBL" id="KRN66753.1"/>
    </source>
</evidence>
<dbReference type="AlphaFoldDB" id="A0A0R2INV0"/>
<evidence type="ECO:0000256" key="6">
    <source>
        <dbReference type="ARBA" id="ARBA00023163"/>
    </source>
</evidence>
<accession>A0A0R2INV0</accession>
<dbReference type="NCBIfam" id="TIGR02937">
    <property type="entry name" value="sigma70-ECF"/>
    <property type="match status" value="1"/>
</dbReference>
<dbReference type="GO" id="GO:0006352">
    <property type="term" value="P:DNA-templated transcription initiation"/>
    <property type="evidence" value="ECO:0007669"/>
    <property type="project" value="InterPro"/>
</dbReference>
<dbReference type="SUPFAM" id="SSF88946">
    <property type="entry name" value="Sigma2 domain of RNA polymerase sigma factors"/>
    <property type="match status" value="1"/>
</dbReference>
<dbReference type="EMBL" id="JQBR01000004">
    <property type="protein sequence ID" value="KRN66753.1"/>
    <property type="molecule type" value="Genomic_DNA"/>
</dbReference>
<evidence type="ECO:0000256" key="4">
    <source>
        <dbReference type="ARBA" id="ARBA00023082"/>
    </source>
</evidence>
<dbReference type="InterPro" id="IPR016032">
    <property type="entry name" value="Sig_transdc_resp-reg_C-effctor"/>
</dbReference>
<evidence type="ECO:0000259" key="8">
    <source>
        <dbReference type="Pfam" id="PF04542"/>
    </source>
</evidence>
<dbReference type="InterPro" id="IPR007627">
    <property type="entry name" value="RNA_pol_sigma70_r2"/>
</dbReference>
<evidence type="ECO:0000256" key="7">
    <source>
        <dbReference type="ARBA" id="ARBA00024701"/>
    </source>
</evidence>